<sequence length="172" mass="18428">MLLSFALLPGEFGTAVTNIHGSANQMNRNKQNPSLNTGGDRWQPPEGGLYKVNCDALVDKDGGKTGFGVVIRDEEGNGNVLASCAQTLVANLSIKAAKLTAVLKSQHNLSENSGLPEDIYSLVANLRNAKFVHTSCKANCVAQRLAAHALKSDEDAFWMEEAPTFVNDLVID</sequence>
<feature type="region of interest" description="Disordered" evidence="1">
    <location>
        <begin position="23"/>
        <end position="42"/>
    </location>
</feature>
<protein>
    <recommendedName>
        <fullName evidence="4">RNase H type-1 domain-containing protein</fullName>
    </recommendedName>
</protein>
<name>A0AAE0A5V7_9ROSI</name>
<feature type="compositionally biased region" description="Polar residues" evidence="1">
    <location>
        <begin position="23"/>
        <end position="37"/>
    </location>
</feature>
<accession>A0AAE0A5V7</accession>
<keyword evidence="3" id="KW-1185">Reference proteome</keyword>
<dbReference type="AlphaFoldDB" id="A0AAE0A5V7"/>
<evidence type="ECO:0000313" key="3">
    <source>
        <dbReference type="Proteomes" id="UP001281410"/>
    </source>
</evidence>
<dbReference type="EMBL" id="JANJYJ010000006">
    <property type="protein sequence ID" value="KAK3204692.1"/>
    <property type="molecule type" value="Genomic_DNA"/>
</dbReference>
<evidence type="ECO:0008006" key="4">
    <source>
        <dbReference type="Google" id="ProtNLM"/>
    </source>
</evidence>
<dbReference type="PANTHER" id="PTHR47074">
    <property type="entry name" value="BNAC02G40300D PROTEIN"/>
    <property type="match status" value="1"/>
</dbReference>
<dbReference type="PANTHER" id="PTHR47074:SF48">
    <property type="entry name" value="POLYNUCLEOTIDYL TRANSFERASE, RIBONUCLEASE H-LIKE SUPERFAMILY PROTEIN"/>
    <property type="match status" value="1"/>
</dbReference>
<evidence type="ECO:0000313" key="2">
    <source>
        <dbReference type="EMBL" id="KAK3204692.1"/>
    </source>
</evidence>
<gene>
    <name evidence="2" type="ORF">Dsin_018738</name>
</gene>
<dbReference type="Proteomes" id="UP001281410">
    <property type="component" value="Unassembled WGS sequence"/>
</dbReference>
<comment type="caution">
    <text evidence="2">The sequence shown here is derived from an EMBL/GenBank/DDBJ whole genome shotgun (WGS) entry which is preliminary data.</text>
</comment>
<organism evidence="2 3">
    <name type="scientific">Dipteronia sinensis</name>
    <dbReference type="NCBI Taxonomy" id="43782"/>
    <lineage>
        <taxon>Eukaryota</taxon>
        <taxon>Viridiplantae</taxon>
        <taxon>Streptophyta</taxon>
        <taxon>Embryophyta</taxon>
        <taxon>Tracheophyta</taxon>
        <taxon>Spermatophyta</taxon>
        <taxon>Magnoliopsida</taxon>
        <taxon>eudicotyledons</taxon>
        <taxon>Gunneridae</taxon>
        <taxon>Pentapetalae</taxon>
        <taxon>rosids</taxon>
        <taxon>malvids</taxon>
        <taxon>Sapindales</taxon>
        <taxon>Sapindaceae</taxon>
        <taxon>Hippocastanoideae</taxon>
        <taxon>Acereae</taxon>
        <taxon>Dipteronia</taxon>
    </lineage>
</organism>
<evidence type="ECO:0000256" key="1">
    <source>
        <dbReference type="SAM" id="MobiDB-lite"/>
    </source>
</evidence>
<reference evidence="2" key="1">
    <citation type="journal article" date="2023" name="Plant J.">
        <title>Genome sequences and population genomics provide insights into the demographic history, inbreeding, and mutation load of two 'living fossil' tree species of Dipteronia.</title>
        <authorList>
            <person name="Feng Y."/>
            <person name="Comes H.P."/>
            <person name="Chen J."/>
            <person name="Zhu S."/>
            <person name="Lu R."/>
            <person name="Zhang X."/>
            <person name="Li P."/>
            <person name="Qiu J."/>
            <person name="Olsen K.M."/>
            <person name="Qiu Y."/>
        </authorList>
    </citation>
    <scope>NUCLEOTIDE SEQUENCE</scope>
    <source>
        <strain evidence="2">NBL</strain>
    </source>
</reference>
<dbReference type="InterPro" id="IPR052929">
    <property type="entry name" value="RNase_H-like_EbsB-rel"/>
</dbReference>
<proteinExistence type="predicted"/>